<keyword evidence="5" id="KW-0547">Nucleotide-binding</keyword>
<evidence type="ECO:0000313" key="9">
    <source>
        <dbReference type="EMBL" id="QOV89260.1"/>
    </source>
</evidence>
<keyword evidence="7" id="KW-0472">Membrane</keyword>
<comment type="subcellular location">
    <subcellularLocation>
        <location evidence="1">Cell inner membrane</location>
        <topology evidence="1">Peripheral membrane protein</topology>
    </subcellularLocation>
</comment>
<sequence>MMQTPLLEIRDLNIGFDTSRGQVRPVRDVSYTVFPGQTLAVVGESGCGKSVTALSILRLIPEPPGQVLGGQILLNGRDLLALSEKEMRSVRGREIAMIFQEPMTSLNPVYTIGDQIVEAVTLHQHVGTKEAYAIAEKALNDVGIADAHRRLNEYPHQMSGGMRQRVMIAMALSCQPKLLIADEPTTALDVTIQAQILELLQKLQRERGMSIVLITHDLGVVAENADVVAVMYASRVVEYAKVEELFDNPLHPYTEGLFLSVPKLGESHDRLNTIRGTVPNPASFPTGCKFHTRCARTCEKAAAATPSDVVSITVEGEPVKVLRRCTVDEPTLRQIAPSHWAACHQLDGYDKAPAPRPSLTHRRESEANFVDVGGGDVRAGQTAIPYAKEAAK</sequence>
<dbReference type="SMART" id="SM00382">
    <property type="entry name" value="AAA"/>
    <property type="match status" value="1"/>
</dbReference>
<dbReference type="AlphaFoldDB" id="A0A7M2WXM0"/>
<name>A0A7M2WXM0_9BACT</name>
<feature type="domain" description="ABC transporter" evidence="8">
    <location>
        <begin position="9"/>
        <end position="258"/>
    </location>
</feature>
<dbReference type="GO" id="GO:0005886">
    <property type="term" value="C:plasma membrane"/>
    <property type="evidence" value="ECO:0007669"/>
    <property type="project" value="UniProtKB-SubCell"/>
</dbReference>
<dbReference type="InterPro" id="IPR050388">
    <property type="entry name" value="ABC_Ni/Peptide_Import"/>
</dbReference>
<keyword evidence="6 9" id="KW-0067">ATP-binding</keyword>
<protein>
    <submittedName>
        <fullName evidence="9">ABC transporter ATP-binding protein</fullName>
    </submittedName>
</protein>
<dbReference type="PROSITE" id="PS00211">
    <property type="entry name" value="ABC_TRANSPORTER_1"/>
    <property type="match status" value="1"/>
</dbReference>
<dbReference type="SUPFAM" id="SSF52540">
    <property type="entry name" value="P-loop containing nucleoside triphosphate hydrolases"/>
    <property type="match status" value="1"/>
</dbReference>
<comment type="similarity">
    <text evidence="2">Belongs to the ABC transporter superfamily.</text>
</comment>
<dbReference type="PANTHER" id="PTHR43297:SF2">
    <property type="entry name" value="DIPEPTIDE TRANSPORT ATP-BINDING PROTEIN DPPD"/>
    <property type="match status" value="1"/>
</dbReference>
<dbReference type="InterPro" id="IPR003439">
    <property type="entry name" value="ABC_transporter-like_ATP-bd"/>
</dbReference>
<dbReference type="Proteomes" id="UP000593765">
    <property type="component" value="Chromosome"/>
</dbReference>
<evidence type="ECO:0000313" key="10">
    <source>
        <dbReference type="Proteomes" id="UP000593765"/>
    </source>
</evidence>
<dbReference type="GO" id="GO:0015833">
    <property type="term" value="P:peptide transport"/>
    <property type="evidence" value="ECO:0007669"/>
    <property type="project" value="InterPro"/>
</dbReference>
<organism evidence="9 10">
    <name type="scientific">Humisphaera borealis</name>
    <dbReference type="NCBI Taxonomy" id="2807512"/>
    <lineage>
        <taxon>Bacteria</taxon>
        <taxon>Pseudomonadati</taxon>
        <taxon>Planctomycetota</taxon>
        <taxon>Phycisphaerae</taxon>
        <taxon>Tepidisphaerales</taxon>
        <taxon>Tepidisphaeraceae</taxon>
        <taxon>Humisphaera</taxon>
    </lineage>
</organism>
<dbReference type="NCBIfam" id="TIGR01727">
    <property type="entry name" value="oligo_HPY"/>
    <property type="match status" value="1"/>
</dbReference>
<evidence type="ECO:0000256" key="4">
    <source>
        <dbReference type="ARBA" id="ARBA00022475"/>
    </source>
</evidence>
<dbReference type="GO" id="GO:0005524">
    <property type="term" value="F:ATP binding"/>
    <property type="evidence" value="ECO:0007669"/>
    <property type="project" value="UniProtKB-KW"/>
</dbReference>
<evidence type="ECO:0000256" key="6">
    <source>
        <dbReference type="ARBA" id="ARBA00022840"/>
    </source>
</evidence>
<evidence type="ECO:0000256" key="5">
    <source>
        <dbReference type="ARBA" id="ARBA00022741"/>
    </source>
</evidence>
<dbReference type="Gene3D" id="3.40.50.300">
    <property type="entry name" value="P-loop containing nucleotide triphosphate hydrolases"/>
    <property type="match status" value="1"/>
</dbReference>
<keyword evidence="3" id="KW-0813">Transport</keyword>
<dbReference type="PROSITE" id="PS50893">
    <property type="entry name" value="ABC_TRANSPORTER_2"/>
    <property type="match status" value="1"/>
</dbReference>
<accession>A0A7M2WXM0</accession>
<dbReference type="InterPro" id="IPR013563">
    <property type="entry name" value="Oligopep_ABC_C"/>
</dbReference>
<gene>
    <name evidence="9" type="ORF">IPV69_24125</name>
</gene>
<dbReference type="EMBL" id="CP063458">
    <property type="protein sequence ID" value="QOV89260.1"/>
    <property type="molecule type" value="Genomic_DNA"/>
</dbReference>
<keyword evidence="10" id="KW-1185">Reference proteome</keyword>
<dbReference type="FunFam" id="3.40.50.300:FF:000016">
    <property type="entry name" value="Oligopeptide ABC transporter ATP-binding component"/>
    <property type="match status" value="1"/>
</dbReference>
<reference evidence="9 10" key="1">
    <citation type="submission" date="2020-10" db="EMBL/GenBank/DDBJ databases">
        <title>Wide distribution of Phycisphaera-like planctomycetes from WD2101 soil group in peatlands and genome analysis of the first cultivated representative.</title>
        <authorList>
            <person name="Dedysh S.N."/>
            <person name="Beletsky A.V."/>
            <person name="Ivanova A."/>
            <person name="Kulichevskaya I.S."/>
            <person name="Suzina N.E."/>
            <person name="Philippov D.A."/>
            <person name="Rakitin A.L."/>
            <person name="Mardanov A.V."/>
            <person name="Ravin N.V."/>
        </authorList>
    </citation>
    <scope>NUCLEOTIDE SEQUENCE [LARGE SCALE GENOMIC DNA]</scope>
    <source>
        <strain evidence="9 10">M1803</strain>
    </source>
</reference>
<evidence type="ECO:0000256" key="2">
    <source>
        <dbReference type="ARBA" id="ARBA00005417"/>
    </source>
</evidence>
<dbReference type="InterPro" id="IPR027417">
    <property type="entry name" value="P-loop_NTPase"/>
</dbReference>
<dbReference type="GO" id="GO:0016887">
    <property type="term" value="F:ATP hydrolysis activity"/>
    <property type="evidence" value="ECO:0007669"/>
    <property type="project" value="InterPro"/>
</dbReference>
<evidence type="ECO:0000259" key="8">
    <source>
        <dbReference type="PROSITE" id="PS50893"/>
    </source>
</evidence>
<evidence type="ECO:0000256" key="7">
    <source>
        <dbReference type="ARBA" id="ARBA00023136"/>
    </source>
</evidence>
<evidence type="ECO:0000256" key="3">
    <source>
        <dbReference type="ARBA" id="ARBA00022448"/>
    </source>
</evidence>
<dbReference type="InterPro" id="IPR017871">
    <property type="entry name" value="ABC_transporter-like_CS"/>
</dbReference>
<evidence type="ECO:0000256" key="1">
    <source>
        <dbReference type="ARBA" id="ARBA00004417"/>
    </source>
</evidence>
<dbReference type="KEGG" id="hbs:IPV69_24125"/>
<dbReference type="CDD" id="cd03257">
    <property type="entry name" value="ABC_NikE_OppD_transporters"/>
    <property type="match status" value="1"/>
</dbReference>
<proteinExistence type="inferred from homology"/>
<dbReference type="Pfam" id="PF00005">
    <property type="entry name" value="ABC_tran"/>
    <property type="match status" value="1"/>
</dbReference>
<dbReference type="InterPro" id="IPR003593">
    <property type="entry name" value="AAA+_ATPase"/>
</dbReference>
<dbReference type="Pfam" id="PF08352">
    <property type="entry name" value="oligo_HPY"/>
    <property type="match status" value="1"/>
</dbReference>
<keyword evidence="4" id="KW-1003">Cell membrane</keyword>
<dbReference type="PANTHER" id="PTHR43297">
    <property type="entry name" value="OLIGOPEPTIDE TRANSPORT ATP-BINDING PROTEIN APPD"/>
    <property type="match status" value="1"/>
</dbReference>